<reference evidence="4 5" key="1">
    <citation type="submission" date="2022-05" db="EMBL/GenBank/DDBJ databases">
        <authorList>
            <consortium name="Genoscope - CEA"/>
            <person name="William W."/>
        </authorList>
    </citation>
    <scope>NUCLEOTIDE SEQUENCE [LARGE SCALE GENOMIC DNA]</scope>
</reference>
<gene>
    <name evidence="4" type="ORF">PMEA_00030630</name>
</gene>
<keyword evidence="5" id="KW-1185">Reference proteome</keyword>
<evidence type="ECO:0000256" key="2">
    <source>
        <dbReference type="SAM" id="MobiDB-lite"/>
    </source>
</evidence>
<dbReference type="InterPro" id="IPR037213">
    <property type="entry name" value="Run_dom_sf"/>
</dbReference>
<dbReference type="AlphaFoldDB" id="A0AAU9XXC0"/>
<feature type="region of interest" description="Disordered" evidence="2">
    <location>
        <begin position="589"/>
        <end position="640"/>
    </location>
</feature>
<keyword evidence="1" id="KW-0072">Autophagy</keyword>
<dbReference type="SMART" id="SM01175">
    <property type="entry name" value="DUF4206"/>
    <property type="match status" value="1"/>
</dbReference>
<dbReference type="PANTHER" id="PTHR45971">
    <property type="entry name" value="PHOX (PX) DOMAIN-CONTAINING PROTEIN"/>
    <property type="match status" value="1"/>
</dbReference>
<dbReference type="InterPro" id="IPR048569">
    <property type="entry name" value="RUBC_PIKBD"/>
</dbReference>
<organism evidence="4 5">
    <name type="scientific">Pocillopora meandrina</name>
    <dbReference type="NCBI Taxonomy" id="46732"/>
    <lineage>
        <taxon>Eukaryota</taxon>
        <taxon>Metazoa</taxon>
        <taxon>Cnidaria</taxon>
        <taxon>Anthozoa</taxon>
        <taxon>Hexacorallia</taxon>
        <taxon>Scleractinia</taxon>
        <taxon>Astrocoeniina</taxon>
        <taxon>Pocilloporidae</taxon>
        <taxon>Pocillopora</taxon>
    </lineage>
</organism>
<comment type="caution">
    <text evidence="4">The sequence shown here is derived from an EMBL/GenBank/DDBJ whole genome shotgun (WGS) entry which is preliminary data.</text>
</comment>
<evidence type="ECO:0000313" key="5">
    <source>
        <dbReference type="Proteomes" id="UP001159428"/>
    </source>
</evidence>
<evidence type="ECO:0000259" key="3">
    <source>
        <dbReference type="SMART" id="SM01175"/>
    </source>
</evidence>
<dbReference type="GO" id="GO:1901981">
    <property type="term" value="F:phosphatidylinositol phosphate binding"/>
    <property type="evidence" value="ECO:0007669"/>
    <property type="project" value="TreeGrafter"/>
</dbReference>
<dbReference type="Pfam" id="PF13901">
    <property type="entry name" value="RH_dom"/>
    <property type="match status" value="1"/>
</dbReference>
<dbReference type="SUPFAM" id="SSF140741">
    <property type="entry name" value="RUN domain-like"/>
    <property type="match status" value="1"/>
</dbReference>
<evidence type="ECO:0000256" key="1">
    <source>
        <dbReference type="ARBA" id="ARBA00023006"/>
    </source>
</evidence>
<evidence type="ECO:0000313" key="4">
    <source>
        <dbReference type="EMBL" id="CAH3158735.1"/>
    </source>
</evidence>
<dbReference type="InterPro" id="IPR052428">
    <property type="entry name" value="Autophagy_HostDef_Reg"/>
</dbReference>
<accession>A0AAU9XXC0</accession>
<feature type="compositionally biased region" description="Polar residues" evidence="2">
    <location>
        <begin position="590"/>
        <end position="617"/>
    </location>
</feature>
<sequence length="1012" mass="115435">MQAYTYLVLENKLHIKWYLESLNRKVLYLSRRHTSTTKMADEEVGSTHYAEERWSLLNSLKCTVENILMSNFENGQVTTGSSPHVEFDLERIFEHGQRKNQRTGQDKGERNTMVVVSPFDESVQGDLTDAIEDILEKFHQAFLGCSLSASNLSQLVNNRKKINCLYQDYAFLRSNPHVEAMCTCIQALENGDFQLLTKIDNILLNKKKYVDLWLQGSVNFNTGLLQSSIIDKDIQGKDVEELPSSNSSGCSSEKDFCQNVSLYNSPEESNIEITDESVYPSVGLQENLQYCPGSGHNCSYLPTNINDQTLGHQCLSRSGSHTEQIVRENVKVNWSSQASTTFGPLKTRDSVRATLAYAALSAVMESDEGIPYTAMWLDATDDKKSCKVRRASTGSLNKYFLHSQSDKLINNGMLEAANLETNSAGSCGKNVNSSTESVTEYQTRKAIGHNRSKSDQLGVTQIQKHEFINDLALSGGNKENSCSDLNRLSSSLPATSESLYCIDPYMDDPYQEKSLATLLASQDFSSCELDKENAHFSISEALIAAIEQMKCDAVNASEEEEEEEEDEEILYLKKELERKRWEKRQRKNLQEQAAFSDEATQSTASEPSMQTNSSRSVFDSEDELSTEWEELSPTDEQFQENNEFRTSNAIPSYPSSVTDTVLDSVHNPNSKLHYTQLSAEAVAKSLLQKFANQKHPAAWELQWLVSFQDAPQSLLPLPDTVAVAPDDILQVEALENKLMSRQNSLPSRIRGNSEWAPPRAQIIFHTHKPPRYVSYILNKKKCMRQQNFRCAGCGMAWFFPLDYMRRFRYCHYLGKYFCSTCHNNVLEVIPARVLRKWDFAKYPFHLKYNLSTFSYYVSNFARDLLHRICFDPLFNLMDLNPSLYKRIRVLERLKDVRRRLHFFKSFIQTCRKAEELAEEFNKIPDHICGEPHVYSLHDLLQVHDGDLHQFLNKLAVESLNHINHCQLCLAKGFICEYCKDGKDVIFPFMLNRVVQCLGALLSYNFLNRGLDC</sequence>
<name>A0AAU9XXC0_9CNID</name>
<dbReference type="Pfam" id="PF21054">
    <property type="entry name" value="RUBC_PIKBD"/>
    <property type="match status" value="1"/>
</dbReference>
<dbReference type="GO" id="GO:0006914">
    <property type="term" value="P:autophagy"/>
    <property type="evidence" value="ECO:0007669"/>
    <property type="project" value="UniProtKB-KW"/>
</dbReference>
<protein>
    <recommendedName>
        <fullName evidence="3">Rubicon Homology domain-containing protein</fullName>
    </recommendedName>
</protein>
<proteinExistence type="predicted"/>
<dbReference type="InterPro" id="IPR025258">
    <property type="entry name" value="RH_dom"/>
</dbReference>
<dbReference type="Gene3D" id="1.20.58.900">
    <property type="match status" value="1"/>
</dbReference>
<feature type="compositionally biased region" description="Acidic residues" evidence="2">
    <location>
        <begin position="619"/>
        <end position="633"/>
    </location>
</feature>
<feature type="domain" description="Rubicon Homology" evidence="3">
    <location>
        <begin position="808"/>
        <end position="1004"/>
    </location>
</feature>
<dbReference type="PANTHER" id="PTHR45971:SF1">
    <property type="entry name" value="RUBICON, ISOFORM A"/>
    <property type="match status" value="1"/>
</dbReference>
<dbReference type="Proteomes" id="UP001159428">
    <property type="component" value="Unassembled WGS sequence"/>
</dbReference>
<dbReference type="EMBL" id="CALNXJ010000068">
    <property type="protein sequence ID" value="CAH3158735.1"/>
    <property type="molecule type" value="Genomic_DNA"/>
</dbReference>